<feature type="compositionally biased region" description="Low complexity" evidence="1">
    <location>
        <begin position="463"/>
        <end position="476"/>
    </location>
</feature>
<keyword evidence="5" id="KW-1185">Reference proteome</keyword>
<feature type="compositionally biased region" description="Polar residues" evidence="1">
    <location>
        <begin position="562"/>
        <end position="572"/>
    </location>
</feature>
<dbReference type="EMBL" id="JAFEKC020000015">
    <property type="protein sequence ID" value="KAK0510666.1"/>
    <property type="molecule type" value="Genomic_DNA"/>
</dbReference>
<evidence type="ECO:0000256" key="2">
    <source>
        <dbReference type="SAM" id="Phobius"/>
    </source>
</evidence>
<evidence type="ECO:0000256" key="1">
    <source>
        <dbReference type="SAM" id="MobiDB-lite"/>
    </source>
</evidence>
<reference evidence="4" key="1">
    <citation type="submission" date="2023-03" db="EMBL/GenBank/DDBJ databases">
        <title>Complete genome of Cladonia borealis.</title>
        <authorList>
            <person name="Park H."/>
        </authorList>
    </citation>
    <scope>NUCLEOTIDE SEQUENCE</scope>
    <source>
        <strain evidence="4">ANT050790</strain>
    </source>
</reference>
<feature type="region of interest" description="Disordered" evidence="1">
    <location>
        <begin position="463"/>
        <end position="572"/>
    </location>
</feature>
<feature type="transmembrane region" description="Helical" evidence="2">
    <location>
        <begin position="963"/>
        <end position="981"/>
    </location>
</feature>
<gene>
    <name evidence="4" type="ORF">JMJ35_007098</name>
</gene>
<keyword evidence="2" id="KW-0472">Membrane</keyword>
<keyword evidence="2" id="KW-1133">Transmembrane helix</keyword>
<sequence>MGNFNDFDGFLGNTSLRRSIAKLLLSYLLCAQLVHGQECPTLPCTQSVAVYGLSPPPDVLPTTQAAPPGTSTTATSTKSSSTKTSTTQSSTESSSTKTSTTPSSTTPSSPTASTTLYSTAASSSTLTILTPQSTPTVAIAAQDTTQSGNCNYPCTASIPIYPISYYPPSPSSIAALTASPTTSVSATITSTAAQQGTGSGGSSVAPSVEAPYAAANATISSQSTSNITSTTSCGQCSVLAEQVQVYYWPTQSVHSDCARASSVVLQSSLTYGINATKTLSPSASAGGGLTTDVVDGFTFTYPSLYVSVIGPLSVSDSCGVIGATYTNPPPVAVQAITTASYDSWPSTCRSQGGYVGAVIDTLAISDIACPTWGVSDPFMTTCDGDVYMTATYGAPYNPVILVPTEILAIDPAWGQCTKVPSNGPFTLPCGIYDPPRALQTASALIPLSPQALQAATALAPVVTPQPADPQTTPQPDLVQPQPANTGSPQLPPPTTSPSSNGGPPTQPNNDPMDPNALGGAGNSGSSNNDPAPDPTIAPGNDNDPTKDPSQTQDPASVAPANGGSNPSPQVVPQTTVNLYGAQQSPGLGGVIYGGLGGNPPASVQQGPVQGGSAQGGNGQGVNSGFSTHVITPLAGVALTVTNPSAVVAAGATLTPGGPAVTSDGTYYSLAPSGNLIAGTVSSGGVPAEAPAVLTFAGSTYTANTASQFVVAGQTLAPGAAVTVSGTPISLASGGAIAVVGTSTQSLKAASAITPAAVLTFAGSTYTANTASQFIVAGQTLAPGAAVTVSGTPISLASGGTVAVVGTSTQSLKSASAIAPAPAALSFDGSSYTADASSDFIIDGHTLTPGGVITISGTPISYDGSGNDVVIGPSTESLATAMNTPADILTVDGQVFTANPTAFSIDGTTVSAGGPGVTISGTPVSLEPGGILVIGTSSLDLPTETGAGPLAFEGAQAKVRIPSMALLIGYLGFCIIFGGLYLI</sequence>
<evidence type="ECO:0000313" key="5">
    <source>
        <dbReference type="Proteomes" id="UP001166286"/>
    </source>
</evidence>
<proteinExistence type="predicted"/>
<feature type="chain" id="PRO_5041403082" evidence="3">
    <location>
        <begin position="37"/>
        <end position="982"/>
    </location>
</feature>
<comment type="caution">
    <text evidence="4">The sequence shown here is derived from an EMBL/GenBank/DDBJ whole genome shotgun (WGS) entry which is preliminary data.</text>
</comment>
<keyword evidence="2" id="KW-0812">Transmembrane</keyword>
<feature type="signal peptide" evidence="3">
    <location>
        <begin position="1"/>
        <end position="36"/>
    </location>
</feature>
<protein>
    <submittedName>
        <fullName evidence="4">Uncharacterized protein</fullName>
    </submittedName>
</protein>
<dbReference type="Proteomes" id="UP001166286">
    <property type="component" value="Unassembled WGS sequence"/>
</dbReference>
<evidence type="ECO:0000256" key="3">
    <source>
        <dbReference type="SAM" id="SignalP"/>
    </source>
</evidence>
<feature type="compositionally biased region" description="Gly residues" evidence="1">
    <location>
        <begin position="608"/>
        <end position="620"/>
    </location>
</feature>
<accession>A0AA39QZI2</accession>
<evidence type="ECO:0000313" key="4">
    <source>
        <dbReference type="EMBL" id="KAK0510666.1"/>
    </source>
</evidence>
<feature type="region of interest" description="Disordered" evidence="1">
    <location>
        <begin position="59"/>
        <end position="115"/>
    </location>
</feature>
<organism evidence="4 5">
    <name type="scientific">Cladonia borealis</name>
    <dbReference type="NCBI Taxonomy" id="184061"/>
    <lineage>
        <taxon>Eukaryota</taxon>
        <taxon>Fungi</taxon>
        <taxon>Dikarya</taxon>
        <taxon>Ascomycota</taxon>
        <taxon>Pezizomycotina</taxon>
        <taxon>Lecanoromycetes</taxon>
        <taxon>OSLEUM clade</taxon>
        <taxon>Lecanoromycetidae</taxon>
        <taxon>Lecanorales</taxon>
        <taxon>Lecanorineae</taxon>
        <taxon>Cladoniaceae</taxon>
        <taxon>Cladonia</taxon>
    </lineage>
</organism>
<feature type="compositionally biased region" description="Low complexity" evidence="1">
    <location>
        <begin position="61"/>
        <end position="115"/>
    </location>
</feature>
<feature type="region of interest" description="Disordered" evidence="1">
    <location>
        <begin position="598"/>
        <end position="620"/>
    </location>
</feature>
<name>A0AA39QZI2_9LECA</name>
<feature type="compositionally biased region" description="Low complexity" evidence="1">
    <location>
        <begin position="496"/>
        <end position="530"/>
    </location>
</feature>
<dbReference type="AlphaFoldDB" id="A0AA39QZI2"/>
<keyword evidence="3" id="KW-0732">Signal</keyword>